<dbReference type="AlphaFoldDB" id="A0A8H5YRW1"/>
<gene>
    <name evidence="2" type="ORF">FMUND_6513</name>
</gene>
<evidence type="ECO:0000313" key="2">
    <source>
        <dbReference type="EMBL" id="KAF5716170.1"/>
    </source>
</evidence>
<protein>
    <submittedName>
        <fullName evidence="2">Kelch 21</fullName>
    </submittedName>
</protein>
<name>A0A8H5YRW1_9HYPO</name>
<dbReference type="Pfam" id="PF00651">
    <property type="entry name" value="BTB"/>
    <property type="match status" value="1"/>
</dbReference>
<organism evidence="2 3">
    <name type="scientific">Fusarium mundagurra</name>
    <dbReference type="NCBI Taxonomy" id="1567541"/>
    <lineage>
        <taxon>Eukaryota</taxon>
        <taxon>Fungi</taxon>
        <taxon>Dikarya</taxon>
        <taxon>Ascomycota</taxon>
        <taxon>Pezizomycotina</taxon>
        <taxon>Sordariomycetes</taxon>
        <taxon>Hypocreomycetidae</taxon>
        <taxon>Hypocreales</taxon>
        <taxon>Nectriaceae</taxon>
        <taxon>Fusarium</taxon>
        <taxon>Fusarium fujikuroi species complex</taxon>
    </lineage>
</organism>
<accession>A0A8H5YRW1</accession>
<reference evidence="2 3" key="1">
    <citation type="submission" date="2020-05" db="EMBL/GenBank/DDBJ databases">
        <title>Identification and distribution of gene clusters putatively required for synthesis of sphingolipid metabolism inhibitors in phylogenetically diverse species of the filamentous fungus Fusarium.</title>
        <authorList>
            <person name="Kim H.-S."/>
            <person name="Busman M."/>
            <person name="Brown D.W."/>
            <person name="Divon H."/>
            <person name="Uhlig S."/>
            <person name="Proctor R.H."/>
        </authorList>
    </citation>
    <scope>NUCLEOTIDE SEQUENCE [LARGE SCALE GENOMIC DNA]</scope>
    <source>
        <strain evidence="2 3">NRRL 66235</strain>
    </source>
</reference>
<dbReference type="InterPro" id="IPR000210">
    <property type="entry name" value="BTB/POZ_dom"/>
</dbReference>
<keyword evidence="3" id="KW-1185">Reference proteome</keyword>
<dbReference type="InterPro" id="IPR011333">
    <property type="entry name" value="SKP1/BTB/POZ_sf"/>
</dbReference>
<comment type="caution">
    <text evidence="2">The sequence shown here is derived from an EMBL/GenBank/DDBJ whole genome shotgun (WGS) entry which is preliminary data.</text>
</comment>
<dbReference type="OrthoDB" id="6359816at2759"/>
<dbReference type="PANTHER" id="PTHR47843:SF5">
    <property type="entry name" value="BTB_POZ DOMAIN PROTEIN"/>
    <property type="match status" value="1"/>
</dbReference>
<dbReference type="PROSITE" id="PS50097">
    <property type="entry name" value="BTB"/>
    <property type="match status" value="1"/>
</dbReference>
<dbReference type="EMBL" id="JAAOAN010000210">
    <property type="protein sequence ID" value="KAF5716170.1"/>
    <property type="molecule type" value="Genomic_DNA"/>
</dbReference>
<feature type="domain" description="BTB" evidence="1">
    <location>
        <begin position="113"/>
        <end position="180"/>
    </location>
</feature>
<dbReference type="SUPFAM" id="SSF54695">
    <property type="entry name" value="POZ domain"/>
    <property type="match status" value="1"/>
</dbReference>
<dbReference type="PANTHER" id="PTHR47843">
    <property type="entry name" value="BTB DOMAIN-CONTAINING PROTEIN-RELATED"/>
    <property type="match status" value="1"/>
</dbReference>
<proteinExistence type="predicted"/>
<evidence type="ECO:0000313" key="3">
    <source>
        <dbReference type="Proteomes" id="UP000544331"/>
    </source>
</evidence>
<dbReference type="Gene3D" id="3.30.710.10">
    <property type="entry name" value="Potassium Channel Kv1.1, Chain A"/>
    <property type="match status" value="1"/>
</dbReference>
<dbReference type="CDD" id="cd18186">
    <property type="entry name" value="BTB_POZ_ZBTB_KLHL-like"/>
    <property type="match status" value="1"/>
</dbReference>
<evidence type="ECO:0000259" key="1">
    <source>
        <dbReference type="PROSITE" id="PS50097"/>
    </source>
</evidence>
<sequence>MCYQTKTVEVCDRCSGTSVGSYGPITPCGRRGRGPLTQIDDNTEEPCYGVEVDEEEVSIDMCHNCRILEELEARERERQQSNDTDDVDMEENPRGLGELFSLGLQARESGDFTDFTFACNGRNIEVHKIIICSQSPVFRAACAGQFKEAFSGIYDLTSHQPGMIQRMVDYLYTGDYTIGMSETDETSIASSSGTLSTHAIMYALGDEYDIKGLRDLSARKYSWSLDESLELDEFLNSIPFVYTLTPDNSRGLRDPALEFARNNLRDAGGQSDIRDAFDELLIECPEFLKELLYYCVQAPSFGYCPCTGPRDKVPVEAEGYRCKECGKEGASLGRPV</sequence>
<dbReference type="SMART" id="SM00225">
    <property type="entry name" value="BTB"/>
    <property type="match status" value="1"/>
</dbReference>
<dbReference type="Proteomes" id="UP000544331">
    <property type="component" value="Unassembled WGS sequence"/>
</dbReference>